<dbReference type="InterPro" id="IPR011006">
    <property type="entry name" value="CheY-like_superfamily"/>
</dbReference>
<dbReference type="InterPro" id="IPR039420">
    <property type="entry name" value="WalR-like"/>
</dbReference>
<dbReference type="GO" id="GO:0000160">
    <property type="term" value="P:phosphorelay signal transduction system"/>
    <property type="evidence" value="ECO:0007669"/>
    <property type="project" value="InterPro"/>
</dbReference>
<keyword evidence="3" id="KW-0238">DNA-binding</keyword>
<reference evidence="9" key="1">
    <citation type="submission" date="2016-11" db="EMBL/GenBank/DDBJ databases">
        <authorList>
            <person name="Varghese N."/>
            <person name="Submissions S."/>
        </authorList>
    </citation>
    <scope>NUCLEOTIDE SEQUENCE [LARGE SCALE GENOMIC DNA]</scope>
    <source>
        <strain evidence="9">USBA-503</strain>
    </source>
</reference>
<evidence type="ECO:0000313" key="8">
    <source>
        <dbReference type="EMBL" id="SHK03459.1"/>
    </source>
</evidence>
<feature type="domain" description="HTH luxR-type" evidence="6">
    <location>
        <begin position="133"/>
        <end position="198"/>
    </location>
</feature>
<keyword evidence="4" id="KW-0804">Transcription</keyword>
<evidence type="ECO:0000256" key="5">
    <source>
        <dbReference type="PROSITE-ProRule" id="PRU00169"/>
    </source>
</evidence>
<dbReference type="CDD" id="cd06170">
    <property type="entry name" value="LuxR_C_like"/>
    <property type="match status" value="1"/>
</dbReference>
<dbReference type="GO" id="GO:0006355">
    <property type="term" value="P:regulation of DNA-templated transcription"/>
    <property type="evidence" value="ECO:0007669"/>
    <property type="project" value="InterPro"/>
</dbReference>
<gene>
    <name evidence="8" type="ORF">SAMN05443507_107101</name>
</gene>
<dbReference type="SMART" id="SM00421">
    <property type="entry name" value="HTH_LUXR"/>
    <property type="match status" value="1"/>
</dbReference>
<evidence type="ECO:0000313" key="9">
    <source>
        <dbReference type="Proteomes" id="UP000184016"/>
    </source>
</evidence>
<dbReference type="PRINTS" id="PR00038">
    <property type="entry name" value="HTHLUXR"/>
</dbReference>
<evidence type="ECO:0000256" key="2">
    <source>
        <dbReference type="ARBA" id="ARBA00023015"/>
    </source>
</evidence>
<sequence>MIKLFIAEDQRLVRRALAQLLSFESDFEVVGEAADGDEAIAGLRSTSVDIAMLDIEMPKMSGLDVAQWIKREKPECRIIIVTTFARPGYIQRAISSGANGYLLKDAEFTELASAIRKVAAGGKVISPELVFSAWEFQNPLSPKEIDILRLATKGYSTKEIALKLHLSDGTIRNYLSDILSKLHVSSRYEAARLAHEQGWL</sequence>
<accession>A0A1M6P637</accession>
<dbReference type="EMBL" id="FRAF01000007">
    <property type="protein sequence ID" value="SHK03459.1"/>
    <property type="molecule type" value="Genomic_DNA"/>
</dbReference>
<dbReference type="PROSITE" id="PS50110">
    <property type="entry name" value="RESPONSE_REGULATORY"/>
    <property type="match status" value="1"/>
</dbReference>
<evidence type="ECO:0000259" key="6">
    <source>
        <dbReference type="PROSITE" id="PS50043"/>
    </source>
</evidence>
<dbReference type="InterPro" id="IPR016032">
    <property type="entry name" value="Sig_transdc_resp-reg_C-effctor"/>
</dbReference>
<dbReference type="Pfam" id="PF00072">
    <property type="entry name" value="Response_reg"/>
    <property type="match status" value="1"/>
</dbReference>
<evidence type="ECO:0000256" key="4">
    <source>
        <dbReference type="ARBA" id="ARBA00023163"/>
    </source>
</evidence>
<dbReference type="Proteomes" id="UP000184016">
    <property type="component" value="Unassembled WGS sequence"/>
</dbReference>
<dbReference type="SUPFAM" id="SSF52172">
    <property type="entry name" value="CheY-like"/>
    <property type="match status" value="1"/>
</dbReference>
<feature type="modified residue" description="4-aspartylphosphate" evidence="5">
    <location>
        <position position="54"/>
    </location>
</feature>
<dbReference type="InterPro" id="IPR000792">
    <property type="entry name" value="Tscrpt_reg_LuxR_C"/>
</dbReference>
<feature type="domain" description="Response regulatory" evidence="7">
    <location>
        <begin position="3"/>
        <end position="119"/>
    </location>
</feature>
<dbReference type="Gene3D" id="3.40.50.2300">
    <property type="match status" value="1"/>
</dbReference>
<dbReference type="Pfam" id="PF00196">
    <property type="entry name" value="GerE"/>
    <property type="match status" value="1"/>
</dbReference>
<dbReference type="AlphaFoldDB" id="A0A1M6P637"/>
<dbReference type="SMART" id="SM00448">
    <property type="entry name" value="REC"/>
    <property type="match status" value="1"/>
</dbReference>
<dbReference type="PROSITE" id="PS50043">
    <property type="entry name" value="HTH_LUXR_2"/>
    <property type="match status" value="1"/>
</dbReference>
<evidence type="ECO:0000259" key="7">
    <source>
        <dbReference type="PROSITE" id="PS50110"/>
    </source>
</evidence>
<keyword evidence="9" id="KW-1185">Reference proteome</keyword>
<dbReference type="PANTHER" id="PTHR43214">
    <property type="entry name" value="TWO-COMPONENT RESPONSE REGULATOR"/>
    <property type="match status" value="1"/>
</dbReference>
<dbReference type="RefSeq" id="WP_072873558.1">
    <property type="nucleotide sequence ID" value="NZ_FRAF01000007.1"/>
</dbReference>
<dbReference type="InterPro" id="IPR001789">
    <property type="entry name" value="Sig_transdc_resp-reg_receiver"/>
</dbReference>
<dbReference type="OrthoDB" id="9779069at2"/>
<dbReference type="PANTHER" id="PTHR43214:SF42">
    <property type="entry name" value="TRANSCRIPTIONAL REGULATORY PROTEIN DESR"/>
    <property type="match status" value="1"/>
</dbReference>
<dbReference type="GO" id="GO:0003677">
    <property type="term" value="F:DNA binding"/>
    <property type="evidence" value="ECO:0007669"/>
    <property type="project" value="UniProtKB-KW"/>
</dbReference>
<protein>
    <submittedName>
        <fullName evidence="8">Two component transcriptional regulator, LuxR family</fullName>
    </submittedName>
</protein>
<evidence type="ECO:0000256" key="3">
    <source>
        <dbReference type="ARBA" id="ARBA00023125"/>
    </source>
</evidence>
<dbReference type="CDD" id="cd19930">
    <property type="entry name" value="REC_DesR-like"/>
    <property type="match status" value="1"/>
</dbReference>
<dbReference type="SUPFAM" id="SSF46894">
    <property type="entry name" value="C-terminal effector domain of the bipartite response regulators"/>
    <property type="match status" value="1"/>
</dbReference>
<keyword evidence="1 5" id="KW-0597">Phosphoprotein</keyword>
<organism evidence="8 9">
    <name type="scientific">Alicyclobacillus tolerans</name>
    <dbReference type="NCBI Taxonomy" id="90970"/>
    <lineage>
        <taxon>Bacteria</taxon>
        <taxon>Bacillati</taxon>
        <taxon>Bacillota</taxon>
        <taxon>Bacilli</taxon>
        <taxon>Bacillales</taxon>
        <taxon>Alicyclobacillaceae</taxon>
        <taxon>Alicyclobacillus</taxon>
    </lineage>
</organism>
<dbReference type="STRING" id="1830138.SAMN05443507_107101"/>
<evidence type="ECO:0000256" key="1">
    <source>
        <dbReference type="ARBA" id="ARBA00022553"/>
    </source>
</evidence>
<keyword evidence="2" id="KW-0805">Transcription regulation</keyword>
<name>A0A1M6P637_9BACL</name>
<proteinExistence type="predicted"/>